<organism evidence="1">
    <name type="scientific">Siphoviridae sp. ctzyE57</name>
    <dbReference type="NCBI Taxonomy" id="2827982"/>
    <lineage>
        <taxon>Viruses</taxon>
        <taxon>Duplodnaviria</taxon>
        <taxon>Heunggongvirae</taxon>
        <taxon>Uroviricota</taxon>
        <taxon>Caudoviricetes</taxon>
    </lineage>
</organism>
<name>A0A8S5SGM6_9CAUD</name>
<protein>
    <submittedName>
        <fullName evidence="1">Uncharacterized protein</fullName>
    </submittedName>
</protein>
<evidence type="ECO:0000313" key="1">
    <source>
        <dbReference type="EMBL" id="DAF50141.1"/>
    </source>
</evidence>
<accession>A0A8S5SGM6</accession>
<dbReference type="EMBL" id="BK032592">
    <property type="protein sequence ID" value="DAF50141.1"/>
    <property type="molecule type" value="Genomic_DNA"/>
</dbReference>
<reference evidence="1" key="1">
    <citation type="journal article" date="2021" name="Proc. Natl. Acad. Sci. U.S.A.">
        <title>A Catalog of Tens of Thousands of Viruses from Human Metagenomes Reveals Hidden Associations with Chronic Diseases.</title>
        <authorList>
            <person name="Tisza M.J."/>
            <person name="Buck C.B."/>
        </authorList>
    </citation>
    <scope>NUCLEOTIDE SEQUENCE</scope>
    <source>
        <strain evidence="1">CtzyE57</strain>
    </source>
</reference>
<sequence>MRDKMNTVNTNTNTNTTNTAPRMISVWGEETNPFANPDTCNNGGGYFQPAGGAVWATGIGDVIVDWYDNSCGDFGDRWDATIIVAATGHEWRFALDCIGGDVDADERWNNAAALGLYVATGLDADELLRDTSVAVEWAARMN</sequence>
<proteinExistence type="predicted"/>